<dbReference type="InterPro" id="IPR017853">
    <property type="entry name" value="GH"/>
</dbReference>
<comment type="caution">
    <text evidence="13">The sequence shown here is derived from an EMBL/GenBank/DDBJ whole genome shotgun (WGS) entry which is preliminary data.</text>
</comment>
<keyword evidence="15" id="KW-1185">Reference proteome</keyword>
<evidence type="ECO:0000256" key="5">
    <source>
        <dbReference type="ARBA" id="ARBA00022801"/>
    </source>
</evidence>
<evidence type="ECO:0000313" key="16">
    <source>
        <dbReference type="Proteomes" id="UP000325313"/>
    </source>
</evidence>
<evidence type="ECO:0000256" key="1">
    <source>
        <dbReference type="ARBA" id="ARBA00000681"/>
    </source>
</evidence>
<feature type="region of interest" description="Disordered" evidence="10">
    <location>
        <begin position="26"/>
        <end position="47"/>
    </location>
</feature>
<evidence type="ECO:0000256" key="7">
    <source>
        <dbReference type="ARBA" id="ARBA00023295"/>
    </source>
</evidence>
<evidence type="ECO:0000259" key="12">
    <source>
        <dbReference type="PROSITE" id="PS51760"/>
    </source>
</evidence>
<evidence type="ECO:0000256" key="10">
    <source>
        <dbReference type="SAM" id="MobiDB-lite"/>
    </source>
</evidence>
<dbReference type="PANTHER" id="PTHR31490">
    <property type="entry name" value="GLYCOSYL HYDROLASE"/>
    <property type="match status" value="1"/>
</dbReference>
<proteinExistence type="inferred from homology"/>
<evidence type="ECO:0000256" key="4">
    <source>
        <dbReference type="ARBA" id="ARBA00022729"/>
    </source>
</evidence>
<comment type="catalytic activity">
    <reaction evidence="1 9">
        <text>Endohydrolysis of (1-&gt;4)-beta-D-xylosidic linkages in xylans.</text>
        <dbReference type="EC" id="3.2.1.8"/>
    </reaction>
</comment>
<dbReference type="OrthoDB" id="3055998at2759"/>
<gene>
    <name evidence="13" type="ORF">PGT21_020702</name>
    <name evidence="14" type="ORF">PGTUg99_001355</name>
</gene>
<dbReference type="Gene3D" id="3.20.20.80">
    <property type="entry name" value="Glycosidases"/>
    <property type="match status" value="1"/>
</dbReference>
<dbReference type="PANTHER" id="PTHR31490:SF88">
    <property type="entry name" value="BETA-XYLANASE"/>
    <property type="match status" value="1"/>
</dbReference>
<keyword evidence="8 9" id="KW-0624">Polysaccharide degradation</keyword>
<organism evidence="13 15">
    <name type="scientific">Puccinia graminis f. sp. tritici</name>
    <dbReference type="NCBI Taxonomy" id="56615"/>
    <lineage>
        <taxon>Eukaryota</taxon>
        <taxon>Fungi</taxon>
        <taxon>Dikarya</taxon>
        <taxon>Basidiomycota</taxon>
        <taxon>Pucciniomycotina</taxon>
        <taxon>Pucciniomycetes</taxon>
        <taxon>Pucciniales</taxon>
        <taxon>Pucciniaceae</taxon>
        <taxon>Puccinia</taxon>
    </lineage>
</organism>
<keyword evidence="6 9" id="KW-0119">Carbohydrate metabolism</keyword>
<dbReference type="Pfam" id="PF00331">
    <property type="entry name" value="Glyco_hydro_10"/>
    <property type="match status" value="1"/>
</dbReference>
<evidence type="ECO:0000256" key="8">
    <source>
        <dbReference type="ARBA" id="ARBA00023326"/>
    </source>
</evidence>
<sequence length="372" mass="41599">MTYISRLRVVLVLLFHLSLIGLTTAAPSDPKPQPKLKPGDDSGKKLPMGIGITADGLKGLNPFRKDLPPDNQSHYKKIVTEYFSVITPGNEMKWGTIEPNQGAYQLDGADEIMKYAQDNNKDIHIHTLFAHDQNPPWVNGMQAWELEQKMVAVLQQVISKYGKKATGMDVCNEVINESGQLDNGPWKNAIGDGWLQGAYQHAKIFRDQYAPNMLLFINDYNIESINQKSTGLLAIAKDLHDKKLLDAVGFQCHLVAGQFPDKFKENLERFTAVGLKVALTEVDVRINLNGQQKPSQQDIDKKTQDYKKVYETCRQVRGCISVTTWGVTPDDSWIGHVQFQGYGAATLFENDFSQTPAMKKLIEAGFFPKVGS</sequence>
<dbReference type="InterPro" id="IPR001000">
    <property type="entry name" value="GH10_dom"/>
</dbReference>
<evidence type="ECO:0000256" key="6">
    <source>
        <dbReference type="ARBA" id="ARBA00023277"/>
    </source>
</evidence>
<accession>A0A5B0M6M5</accession>
<feature type="domain" description="GH10" evidence="12">
    <location>
        <begin position="64"/>
        <end position="364"/>
    </location>
</feature>
<dbReference type="AlphaFoldDB" id="A0A5B0M6M5"/>
<evidence type="ECO:0000256" key="2">
    <source>
        <dbReference type="ARBA" id="ARBA00007495"/>
    </source>
</evidence>
<evidence type="ECO:0000313" key="14">
    <source>
        <dbReference type="EMBL" id="KAA1125825.1"/>
    </source>
</evidence>
<dbReference type="EC" id="3.2.1.8" evidence="9"/>
<dbReference type="PROSITE" id="PS51760">
    <property type="entry name" value="GH10_2"/>
    <property type="match status" value="1"/>
</dbReference>
<comment type="similarity">
    <text evidence="2 9">Belongs to the glycosyl hydrolase 10 (cellulase F) family.</text>
</comment>
<dbReference type="InterPro" id="IPR044846">
    <property type="entry name" value="GH10"/>
</dbReference>
<dbReference type="GO" id="GO:0045493">
    <property type="term" value="P:xylan catabolic process"/>
    <property type="evidence" value="ECO:0007669"/>
    <property type="project" value="UniProtKB-KW"/>
</dbReference>
<feature type="signal peptide" evidence="11">
    <location>
        <begin position="1"/>
        <end position="25"/>
    </location>
</feature>
<dbReference type="EMBL" id="VSWC01000170">
    <property type="protein sequence ID" value="KAA1071833.1"/>
    <property type="molecule type" value="Genomic_DNA"/>
</dbReference>
<evidence type="ECO:0000256" key="11">
    <source>
        <dbReference type="SAM" id="SignalP"/>
    </source>
</evidence>
<evidence type="ECO:0000256" key="3">
    <source>
        <dbReference type="ARBA" id="ARBA00022651"/>
    </source>
</evidence>
<name>A0A5B0M6M5_PUCGR</name>
<evidence type="ECO:0000256" key="9">
    <source>
        <dbReference type="RuleBase" id="RU361174"/>
    </source>
</evidence>
<dbReference type="Proteomes" id="UP000325313">
    <property type="component" value="Unassembled WGS sequence"/>
</dbReference>
<reference evidence="15 16" key="1">
    <citation type="submission" date="2019-05" db="EMBL/GenBank/DDBJ databases">
        <title>Emergence of the Ug99 lineage of the wheat stem rust pathogen through somatic hybridization.</title>
        <authorList>
            <person name="Li F."/>
            <person name="Upadhyaya N.M."/>
            <person name="Sperschneider J."/>
            <person name="Matny O."/>
            <person name="Nguyen-Phuc H."/>
            <person name="Mago R."/>
            <person name="Raley C."/>
            <person name="Miller M.E."/>
            <person name="Silverstein K.A.T."/>
            <person name="Henningsen E."/>
            <person name="Hirsch C.D."/>
            <person name="Visser B."/>
            <person name="Pretorius Z.A."/>
            <person name="Steffenson B.J."/>
            <person name="Schwessinger B."/>
            <person name="Dodds P.N."/>
            <person name="Figueroa M."/>
        </authorList>
    </citation>
    <scope>NUCLEOTIDE SEQUENCE [LARGE SCALE GENOMIC DNA]</scope>
    <source>
        <strain evidence="13">21-0</strain>
        <strain evidence="14 16">Ug99</strain>
    </source>
</reference>
<dbReference type="SMART" id="SM00633">
    <property type="entry name" value="Glyco_10"/>
    <property type="match status" value="1"/>
</dbReference>
<keyword evidence="3" id="KW-0858">Xylan degradation</keyword>
<dbReference type="EMBL" id="VDEP01000174">
    <property type="protein sequence ID" value="KAA1125825.1"/>
    <property type="molecule type" value="Genomic_DNA"/>
</dbReference>
<dbReference type="SUPFAM" id="SSF51445">
    <property type="entry name" value="(Trans)glycosidases"/>
    <property type="match status" value="1"/>
</dbReference>
<keyword evidence="5 9" id="KW-0378">Hydrolase</keyword>
<keyword evidence="4 11" id="KW-0732">Signal</keyword>
<dbReference type="PRINTS" id="PR00134">
    <property type="entry name" value="GLHYDRLASE10"/>
</dbReference>
<dbReference type="GO" id="GO:0031176">
    <property type="term" value="F:endo-1,4-beta-xylanase activity"/>
    <property type="evidence" value="ECO:0007669"/>
    <property type="project" value="UniProtKB-EC"/>
</dbReference>
<evidence type="ECO:0000313" key="13">
    <source>
        <dbReference type="EMBL" id="KAA1071833.1"/>
    </source>
</evidence>
<keyword evidence="7 9" id="KW-0326">Glycosidase</keyword>
<protein>
    <recommendedName>
        <fullName evidence="9">Beta-xylanase</fullName>
        <ecNumber evidence="9">3.2.1.8</ecNumber>
    </recommendedName>
</protein>
<feature type="chain" id="PRO_5033473473" description="Beta-xylanase" evidence="11">
    <location>
        <begin position="26"/>
        <end position="372"/>
    </location>
</feature>
<dbReference type="Proteomes" id="UP000324748">
    <property type="component" value="Unassembled WGS sequence"/>
</dbReference>
<evidence type="ECO:0000313" key="15">
    <source>
        <dbReference type="Proteomes" id="UP000324748"/>
    </source>
</evidence>